<proteinExistence type="predicted"/>
<organism evidence="1 2">
    <name type="scientific">Symbiodinium natans</name>
    <dbReference type="NCBI Taxonomy" id="878477"/>
    <lineage>
        <taxon>Eukaryota</taxon>
        <taxon>Sar</taxon>
        <taxon>Alveolata</taxon>
        <taxon>Dinophyceae</taxon>
        <taxon>Suessiales</taxon>
        <taxon>Symbiodiniaceae</taxon>
        <taxon>Symbiodinium</taxon>
    </lineage>
</organism>
<gene>
    <name evidence="1" type="ORF">SNAT2548_LOCUS30398</name>
</gene>
<dbReference type="Proteomes" id="UP000604046">
    <property type="component" value="Unassembled WGS sequence"/>
</dbReference>
<sequence length="117" mass="12655">MAVAGTGLLVKTSVICTFEQGRAPGSGKDAERFMIERPHVDTILFRFAFIGVPLRDPHVGMMKTSKMVRFLHKNGGRLLLGAAFACSALGWSTVQKQAALPIAMFVLPLAILMKALI</sequence>
<comment type="caution">
    <text evidence="1">The sequence shown here is derived from an EMBL/GenBank/DDBJ whole genome shotgun (WGS) entry which is preliminary data.</text>
</comment>
<dbReference type="EMBL" id="CAJNDS010002605">
    <property type="protein sequence ID" value="CAE7542185.1"/>
    <property type="molecule type" value="Genomic_DNA"/>
</dbReference>
<name>A0A812TP07_9DINO</name>
<protein>
    <submittedName>
        <fullName evidence="1">Uncharacterized protein</fullName>
    </submittedName>
</protein>
<dbReference type="OrthoDB" id="432881at2759"/>
<keyword evidence="2" id="KW-1185">Reference proteome</keyword>
<evidence type="ECO:0000313" key="1">
    <source>
        <dbReference type="EMBL" id="CAE7542185.1"/>
    </source>
</evidence>
<dbReference type="AlphaFoldDB" id="A0A812TP07"/>
<accession>A0A812TP07</accession>
<reference evidence="1" key="1">
    <citation type="submission" date="2021-02" db="EMBL/GenBank/DDBJ databases">
        <authorList>
            <person name="Dougan E. K."/>
            <person name="Rhodes N."/>
            <person name="Thang M."/>
            <person name="Chan C."/>
        </authorList>
    </citation>
    <scope>NUCLEOTIDE SEQUENCE</scope>
</reference>
<evidence type="ECO:0000313" key="2">
    <source>
        <dbReference type="Proteomes" id="UP000604046"/>
    </source>
</evidence>